<accession>A0A2T2NTH7</accession>
<keyword evidence="3" id="KW-1185">Reference proteome</keyword>
<name>A0A2T2NTH7_CORCC</name>
<evidence type="ECO:0000313" key="2">
    <source>
        <dbReference type="EMBL" id="PSN68741.1"/>
    </source>
</evidence>
<proteinExistence type="predicted"/>
<reference evidence="2 3" key="1">
    <citation type="journal article" date="2018" name="Front. Microbiol.">
        <title>Genome-Wide Analysis of Corynespora cassiicola Leaf Fall Disease Putative Effectors.</title>
        <authorList>
            <person name="Lopez D."/>
            <person name="Ribeiro S."/>
            <person name="Label P."/>
            <person name="Fumanal B."/>
            <person name="Venisse J.S."/>
            <person name="Kohler A."/>
            <person name="de Oliveira R.R."/>
            <person name="Labutti K."/>
            <person name="Lipzen A."/>
            <person name="Lail K."/>
            <person name="Bauer D."/>
            <person name="Ohm R.A."/>
            <person name="Barry K.W."/>
            <person name="Spatafora J."/>
            <person name="Grigoriev I.V."/>
            <person name="Martin F.M."/>
            <person name="Pujade-Renaud V."/>
        </authorList>
    </citation>
    <scope>NUCLEOTIDE SEQUENCE [LARGE SCALE GENOMIC DNA]</scope>
    <source>
        <strain evidence="2 3">Philippines</strain>
    </source>
</reference>
<gene>
    <name evidence="2" type="ORF">BS50DRAFT_586165</name>
</gene>
<dbReference type="EMBL" id="KZ678133">
    <property type="protein sequence ID" value="PSN68741.1"/>
    <property type="molecule type" value="Genomic_DNA"/>
</dbReference>
<organism evidence="2 3">
    <name type="scientific">Corynespora cassiicola Philippines</name>
    <dbReference type="NCBI Taxonomy" id="1448308"/>
    <lineage>
        <taxon>Eukaryota</taxon>
        <taxon>Fungi</taxon>
        <taxon>Dikarya</taxon>
        <taxon>Ascomycota</taxon>
        <taxon>Pezizomycotina</taxon>
        <taxon>Dothideomycetes</taxon>
        <taxon>Pleosporomycetidae</taxon>
        <taxon>Pleosporales</taxon>
        <taxon>Corynesporascaceae</taxon>
        <taxon>Corynespora</taxon>
    </lineage>
</organism>
<sequence length="166" mass="19155">MASRHWFLRLFSNPRNGSRAQHLDQGSRQPSRKTTEAPSTYHQNDLVAIKGQQLVHHNARSDNIWNHKFDDDMVFRRCVRRDPVYDGLESNLWAESQTTLRMTVLRLISLLYSCKLLSRRSGNVILWPSGCPGIFVCWGYEPWNSTSTTLTSIPSSLDYSSINKKK</sequence>
<feature type="compositionally biased region" description="Polar residues" evidence="1">
    <location>
        <begin position="17"/>
        <end position="29"/>
    </location>
</feature>
<protein>
    <submittedName>
        <fullName evidence="2">Uncharacterized protein</fullName>
    </submittedName>
</protein>
<dbReference type="AlphaFoldDB" id="A0A2T2NTH7"/>
<evidence type="ECO:0000256" key="1">
    <source>
        <dbReference type="SAM" id="MobiDB-lite"/>
    </source>
</evidence>
<evidence type="ECO:0000313" key="3">
    <source>
        <dbReference type="Proteomes" id="UP000240883"/>
    </source>
</evidence>
<feature type="region of interest" description="Disordered" evidence="1">
    <location>
        <begin position="17"/>
        <end position="40"/>
    </location>
</feature>
<dbReference type="Proteomes" id="UP000240883">
    <property type="component" value="Unassembled WGS sequence"/>
</dbReference>